<evidence type="ECO:0000313" key="3">
    <source>
        <dbReference type="Proteomes" id="UP000192578"/>
    </source>
</evidence>
<dbReference type="CDD" id="cd07361">
    <property type="entry name" value="MEMO_like"/>
    <property type="match status" value="1"/>
</dbReference>
<dbReference type="AlphaFoldDB" id="A0A1W0X6P1"/>
<dbReference type="PANTHER" id="PTHR11060">
    <property type="entry name" value="PROTEIN MEMO1"/>
    <property type="match status" value="1"/>
</dbReference>
<dbReference type="OrthoDB" id="417112at2759"/>
<dbReference type="Proteomes" id="UP000192578">
    <property type="component" value="Unassembled WGS sequence"/>
</dbReference>
<proteinExistence type="inferred from homology"/>
<dbReference type="PANTHER" id="PTHR11060:SF0">
    <property type="entry name" value="PROTEIN MEMO1"/>
    <property type="match status" value="1"/>
</dbReference>
<protein>
    <submittedName>
        <fullName evidence="2">Protein MEMO1</fullName>
    </submittedName>
</protein>
<evidence type="ECO:0000256" key="1">
    <source>
        <dbReference type="ARBA" id="ARBA00006315"/>
    </source>
</evidence>
<dbReference type="Gene3D" id="3.40.830.10">
    <property type="entry name" value="LigB-like"/>
    <property type="match status" value="1"/>
</dbReference>
<dbReference type="InterPro" id="IPR002737">
    <property type="entry name" value="MEMO1_fam"/>
</dbReference>
<dbReference type="HAMAP" id="MF_00055">
    <property type="entry name" value="MEMO1"/>
    <property type="match status" value="1"/>
</dbReference>
<keyword evidence="3" id="KW-1185">Reference proteome</keyword>
<evidence type="ECO:0000313" key="2">
    <source>
        <dbReference type="EMBL" id="OQV23226.1"/>
    </source>
</evidence>
<sequence>MAGTIRKASHAGSWYTADGVILNRELSGWLKTAVESKIRHAPARAIIAPHAGFSYSGPCAAFAYSQIDPSSVKRVFLLGPSHHVHVDGCALSLCSQYATPLGNIPIDQKTVAELKATKKFQDMTIATDEDEHSLEMHLPYIAKVMESRAGSYALVPVLVGNINKNKEKEYGEIFRPYLEDPSSLFVISSDFCHWGKRFSYTFTEPAWGEIHESIEKLDRMGMNLIETLNPADFRAYLDKYGNTICGRNPILVLLGTVETVKKNSDKQNLALKFVQYAQSSPCKTTKDSSVSYASASLTFN</sequence>
<organism evidence="2 3">
    <name type="scientific">Hypsibius exemplaris</name>
    <name type="common">Freshwater tardigrade</name>
    <dbReference type="NCBI Taxonomy" id="2072580"/>
    <lineage>
        <taxon>Eukaryota</taxon>
        <taxon>Metazoa</taxon>
        <taxon>Ecdysozoa</taxon>
        <taxon>Tardigrada</taxon>
        <taxon>Eutardigrada</taxon>
        <taxon>Parachela</taxon>
        <taxon>Hypsibioidea</taxon>
        <taxon>Hypsibiidae</taxon>
        <taxon>Hypsibius</taxon>
    </lineage>
</organism>
<dbReference type="EMBL" id="MTYJ01000013">
    <property type="protein sequence ID" value="OQV23226.1"/>
    <property type="molecule type" value="Genomic_DNA"/>
</dbReference>
<gene>
    <name evidence="2" type="ORF">BV898_02957</name>
</gene>
<name>A0A1W0X6P1_HYPEX</name>
<accession>A0A1W0X6P1</accession>
<reference evidence="3" key="1">
    <citation type="submission" date="2017-01" db="EMBL/GenBank/DDBJ databases">
        <title>Comparative genomics of anhydrobiosis in the tardigrade Hypsibius dujardini.</title>
        <authorList>
            <person name="Yoshida Y."/>
            <person name="Koutsovoulos G."/>
            <person name="Laetsch D."/>
            <person name="Stevens L."/>
            <person name="Kumar S."/>
            <person name="Horikawa D."/>
            <person name="Ishino K."/>
            <person name="Komine S."/>
            <person name="Tomita M."/>
            <person name="Blaxter M."/>
            <person name="Arakawa K."/>
        </authorList>
    </citation>
    <scope>NUCLEOTIDE SEQUENCE [LARGE SCALE GENOMIC DNA]</scope>
    <source>
        <strain evidence="3">Z151</strain>
    </source>
</reference>
<dbReference type="Pfam" id="PF01875">
    <property type="entry name" value="Memo"/>
    <property type="match status" value="1"/>
</dbReference>
<comment type="similarity">
    <text evidence="1">Belongs to the MEMO1 family.</text>
</comment>
<comment type="caution">
    <text evidence="2">The sequence shown here is derived from an EMBL/GenBank/DDBJ whole genome shotgun (WGS) entry which is preliminary data.</text>
</comment>
<dbReference type="NCBIfam" id="TIGR04336">
    <property type="entry name" value="AmmeMemoSam_B"/>
    <property type="match status" value="1"/>
</dbReference>